<dbReference type="CDD" id="cd06193">
    <property type="entry name" value="siderophore_interacting"/>
    <property type="match status" value="1"/>
</dbReference>
<dbReference type="PANTHER" id="PTHR30157:SF0">
    <property type="entry name" value="NADPH-DEPENDENT FERRIC-CHELATE REDUCTASE"/>
    <property type="match status" value="1"/>
</dbReference>
<dbReference type="Proteomes" id="UP000257706">
    <property type="component" value="Unassembled WGS sequence"/>
</dbReference>
<sequence length="255" mass="27006">MTDTPDDGYRLLRVTAIADPGPHLRRLRLEGPDLARFATDDDLHVRLWLPAEAGAAPPRPTLGPDGRPLGVARGMAGAMRYYTIRRIDAAAGWLEVDVVLHDAAGPGADFARRAVPGAICGMSGPCGHGVPSARRLLLAGDETALPAIARIAEGLGPDVAGIALIEVDGPRDVLPFDHPPGLAVSWIFRRDAGRHPLAAALGPLLPGFGGADDFVWIAGEFDQLQTLKPGLAALPRARQLCVPYWRRSEAGTPRS</sequence>
<dbReference type="InterPro" id="IPR039261">
    <property type="entry name" value="FNR_nucleotide-bd"/>
</dbReference>
<dbReference type="PROSITE" id="PS51384">
    <property type="entry name" value="FAD_FR"/>
    <property type="match status" value="1"/>
</dbReference>
<comment type="caution">
    <text evidence="3">The sequence shown here is derived from an EMBL/GenBank/DDBJ whole genome shotgun (WGS) entry which is preliminary data.</text>
</comment>
<dbReference type="InterPro" id="IPR013113">
    <property type="entry name" value="SIP_FAD-bd"/>
</dbReference>
<dbReference type="Pfam" id="PF08021">
    <property type="entry name" value="FAD_binding_9"/>
    <property type="match status" value="1"/>
</dbReference>
<dbReference type="AlphaFoldDB" id="A0A3B9IKL6"/>
<accession>A0A3B9IKL6</accession>
<evidence type="ECO:0000313" key="4">
    <source>
        <dbReference type="Proteomes" id="UP000257706"/>
    </source>
</evidence>
<evidence type="ECO:0000259" key="2">
    <source>
        <dbReference type="PROSITE" id="PS51384"/>
    </source>
</evidence>
<organism evidence="3 4">
    <name type="scientific">Tistrella mobilis</name>
    <dbReference type="NCBI Taxonomy" id="171437"/>
    <lineage>
        <taxon>Bacteria</taxon>
        <taxon>Pseudomonadati</taxon>
        <taxon>Pseudomonadota</taxon>
        <taxon>Alphaproteobacteria</taxon>
        <taxon>Geminicoccales</taxon>
        <taxon>Geminicoccaceae</taxon>
        <taxon>Tistrella</taxon>
    </lineage>
</organism>
<dbReference type="EMBL" id="DMAI01000214">
    <property type="protein sequence ID" value="HAE48412.1"/>
    <property type="molecule type" value="Genomic_DNA"/>
</dbReference>
<dbReference type="InterPro" id="IPR039374">
    <property type="entry name" value="SIP_fam"/>
</dbReference>
<evidence type="ECO:0000256" key="1">
    <source>
        <dbReference type="ARBA" id="ARBA00035644"/>
    </source>
</evidence>
<dbReference type="Gene3D" id="2.40.30.10">
    <property type="entry name" value="Translation factors"/>
    <property type="match status" value="1"/>
</dbReference>
<dbReference type="InterPro" id="IPR007037">
    <property type="entry name" value="SIP_rossman_dom"/>
</dbReference>
<dbReference type="InterPro" id="IPR017938">
    <property type="entry name" value="Riboflavin_synthase-like_b-brl"/>
</dbReference>
<protein>
    <submittedName>
        <fullName evidence="3">Siderophore-interacting protein</fullName>
    </submittedName>
</protein>
<dbReference type="PANTHER" id="PTHR30157">
    <property type="entry name" value="FERRIC REDUCTASE, NADPH-DEPENDENT"/>
    <property type="match status" value="1"/>
</dbReference>
<dbReference type="InterPro" id="IPR017927">
    <property type="entry name" value="FAD-bd_FR_type"/>
</dbReference>
<proteinExistence type="inferred from homology"/>
<comment type="similarity">
    <text evidence="1">Belongs to the SIP oxidoreductase family.</text>
</comment>
<gene>
    <name evidence="3" type="ORF">DCK97_13415</name>
</gene>
<dbReference type="GO" id="GO:0016491">
    <property type="term" value="F:oxidoreductase activity"/>
    <property type="evidence" value="ECO:0007669"/>
    <property type="project" value="InterPro"/>
</dbReference>
<reference evidence="3 4" key="1">
    <citation type="journal article" date="2018" name="Nat. Biotechnol.">
        <title>A standardized bacterial taxonomy based on genome phylogeny substantially revises the tree of life.</title>
        <authorList>
            <person name="Parks D.H."/>
            <person name="Chuvochina M."/>
            <person name="Waite D.W."/>
            <person name="Rinke C."/>
            <person name="Skarshewski A."/>
            <person name="Chaumeil P.A."/>
            <person name="Hugenholtz P."/>
        </authorList>
    </citation>
    <scope>NUCLEOTIDE SEQUENCE [LARGE SCALE GENOMIC DNA]</scope>
    <source>
        <strain evidence="3">UBA8739</strain>
    </source>
</reference>
<evidence type="ECO:0000313" key="3">
    <source>
        <dbReference type="EMBL" id="HAE48412.1"/>
    </source>
</evidence>
<dbReference type="SUPFAM" id="SSF63380">
    <property type="entry name" value="Riboflavin synthase domain-like"/>
    <property type="match status" value="1"/>
</dbReference>
<name>A0A3B9IKL6_9PROT</name>
<dbReference type="Gene3D" id="3.40.50.80">
    <property type="entry name" value="Nucleotide-binding domain of ferredoxin-NADP reductase (FNR) module"/>
    <property type="match status" value="1"/>
</dbReference>
<feature type="domain" description="FAD-binding FR-type" evidence="2">
    <location>
        <begin position="7"/>
        <end position="132"/>
    </location>
</feature>
<dbReference type="Pfam" id="PF04954">
    <property type="entry name" value="SIP"/>
    <property type="match status" value="1"/>
</dbReference>